<organism evidence="2 3">
    <name type="scientific">Polarella glacialis</name>
    <name type="common">Dinoflagellate</name>
    <dbReference type="NCBI Taxonomy" id="89957"/>
    <lineage>
        <taxon>Eukaryota</taxon>
        <taxon>Sar</taxon>
        <taxon>Alveolata</taxon>
        <taxon>Dinophyceae</taxon>
        <taxon>Suessiales</taxon>
        <taxon>Suessiaceae</taxon>
        <taxon>Polarella</taxon>
    </lineage>
</organism>
<feature type="signal peptide" evidence="1">
    <location>
        <begin position="1"/>
        <end position="18"/>
    </location>
</feature>
<evidence type="ECO:0000313" key="3">
    <source>
        <dbReference type="Proteomes" id="UP000626109"/>
    </source>
</evidence>
<comment type="caution">
    <text evidence="2">The sequence shown here is derived from an EMBL/GenBank/DDBJ whole genome shotgun (WGS) entry which is preliminary data.</text>
</comment>
<feature type="chain" id="PRO_5032718817" evidence="1">
    <location>
        <begin position="19"/>
        <end position="229"/>
    </location>
</feature>
<dbReference type="Proteomes" id="UP000626109">
    <property type="component" value="Unassembled WGS sequence"/>
</dbReference>
<keyword evidence="1" id="KW-0732">Signal</keyword>
<name>A0A813LXL9_POLGL</name>
<accession>A0A813LXL9</accession>
<reference evidence="2" key="1">
    <citation type="submission" date="2021-02" db="EMBL/GenBank/DDBJ databases">
        <authorList>
            <person name="Dougan E. K."/>
            <person name="Rhodes N."/>
            <person name="Thang M."/>
            <person name="Chan C."/>
        </authorList>
    </citation>
    <scope>NUCLEOTIDE SEQUENCE</scope>
</reference>
<dbReference type="EMBL" id="CAJNNW010037505">
    <property type="protein sequence ID" value="CAE8742411.1"/>
    <property type="molecule type" value="Genomic_DNA"/>
</dbReference>
<sequence>MELRALLLSVTVAPLVLTQDATRFARVPGVRCAERAGDYPLGDVGAEWNQELESEAKLRCFGDPECLGVMHYVGSNPHHCKEWCGRPQFCTLDGPINPNSDWISFIKADMMQELQRAPAEDHNAQDSVDAEEVARGWREVTCPATEWSSAATDRPKVVLLSRSLTDLPVPGACHVLREEPGILLEPGDQAIPDGILSQTEREGLRFFAAESGPGDVSGDALRAASGCWS</sequence>
<protein>
    <submittedName>
        <fullName evidence="2">Uncharacterized protein</fullName>
    </submittedName>
</protein>
<dbReference type="AlphaFoldDB" id="A0A813LXL9"/>
<proteinExistence type="predicted"/>
<evidence type="ECO:0000256" key="1">
    <source>
        <dbReference type="SAM" id="SignalP"/>
    </source>
</evidence>
<evidence type="ECO:0000313" key="2">
    <source>
        <dbReference type="EMBL" id="CAE8742411.1"/>
    </source>
</evidence>
<gene>
    <name evidence="2" type="ORF">PGLA2088_LOCUS50955</name>
</gene>